<proteinExistence type="predicted"/>
<feature type="region of interest" description="Disordered" evidence="1">
    <location>
        <begin position="1"/>
        <end position="60"/>
    </location>
</feature>
<protein>
    <submittedName>
        <fullName evidence="2">Uncharacterized protein</fullName>
    </submittedName>
</protein>
<evidence type="ECO:0000313" key="3">
    <source>
        <dbReference type="Proteomes" id="UP000298061"/>
    </source>
</evidence>
<feature type="region of interest" description="Disordered" evidence="1">
    <location>
        <begin position="406"/>
        <end position="433"/>
    </location>
</feature>
<keyword evidence="3" id="KW-1185">Reference proteome</keyword>
<gene>
    <name evidence="2" type="ORF">EWM64_g3870</name>
</gene>
<feature type="compositionally biased region" description="Polar residues" evidence="1">
    <location>
        <begin position="299"/>
        <end position="312"/>
    </location>
</feature>
<organism evidence="2 3">
    <name type="scientific">Hericium alpestre</name>
    <dbReference type="NCBI Taxonomy" id="135208"/>
    <lineage>
        <taxon>Eukaryota</taxon>
        <taxon>Fungi</taxon>
        <taxon>Dikarya</taxon>
        <taxon>Basidiomycota</taxon>
        <taxon>Agaricomycotina</taxon>
        <taxon>Agaricomycetes</taxon>
        <taxon>Russulales</taxon>
        <taxon>Hericiaceae</taxon>
        <taxon>Hericium</taxon>
    </lineage>
</organism>
<feature type="compositionally biased region" description="Low complexity" evidence="1">
    <location>
        <begin position="164"/>
        <end position="177"/>
    </location>
</feature>
<feature type="region of interest" description="Disordered" evidence="1">
    <location>
        <begin position="155"/>
        <end position="214"/>
    </location>
</feature>
<reference evidence="2 3" key="1">
    <citation type="submission" date="2019-02" db="EMBL/GenBank/DDBJ databases">
        <title>Genome sequencing of the rare red list fungi Hericium alpestre (H. flagellum).</title>
        <authorList>
            <person name="Buettner E."/>
            <person name="Kellner H."/>
        </authorList>
    </citation>
    <scope>NUCLEOTIDE SEQUENCE [LARGE SCALE GENOMIC DNA]</scope>
    <source>
        <strain evidence="2 3">DSM 108284</strain>
    </source>
</reference>
<evidence type="ECO:0000313" key="2">
    <source>
        <dbReference type="EMBL" id="TFY80145.1"/>
    </source>
</evidence>
<dbReference type="OrthoDB" id="3365514at2759"/>
<name>A0A4Z0A091_9AGAM</name>
<evidence type="ECO:0000256" key="1">
    <source>
        <dbReference type="SAM" id="MobiDB-lite"/>
    </source>
</evidence>
<feature type="compositionally biased region" description="Polar residues" evidence="1">
    <location>
        <begin position="406"/>
        <end position="424"/>
    </location>
</feature>
<dbReference type="EMBL" id="SFCI01000384">
    <property type="protein sequence ID" value="TFY80145.1"/>
    <property type="molecule type" value="Genomic_DNA"/>
</dbReference>
<comment type="caution">
    <text evidence="2">The sequence shown here is derived from an EMBL/GenBank/DDBJ whole genome shotgun (WGS) entry which is preliminary data.</text>
</comment>
<feature type="compositionally biased region" description="Low complexity" evidence="1">
    <location>
        <begin position="28"/>
        <end position="49"/>
    </location>
</feature>
<dbReference type="Proteomes" id="UP000298061">
    <property type="component" value="Unassembled WGS sequence"/>
</dbReference>
<feature type="compositionally biased region" description="Pro residues" evidence="1">
    <location>
        <begin position="191"/>
        <end position="209"/>
    </location>
</feature>
<feature type="region of interest" description="Disordered" evidence="1">
    <location>
        <begin position="289"/>
        <end position="321"/>
    </location>
</feature>
<feature type="compositionally biased region" description="Polar residues" evidence="1">
    <location>
        <begin position="178"/>
        <end position="190"/>
    </location>
</feature>
<dbReference type="AlphaFoldDB" id="A0A4Z0A091"/>
<sequence length="518" mass="53606">MPPKPRMVRKNAPTSLSPGKPAPPPSSTTPTAASFPSTSVSKSPSKEGSMLPPPDPKPPQAILEPEVDMLTGCLKNIAVKTGQIYGFYADARRLGINKYAARPPQSLTAALGREVEKYDLLCDAMESHLLRAISVLQRDLELEKARIQAEAEAAALKESTEMRPSTPEAPATSAATSDLTAQPTLLTSSPMGPPAIPHPQTPLASPPVATPVTSARRPSTISLSTLNRPQFPHKLDLSAAALRINPEEISQGLASPVTLAPKSGRNTAASEFPPHDFMAALASSDVPANRPVDIDLTSLPDSESGAPQSSNDPALGSSADKPIELDLDSMDIDMSNVQDLFSDAGTGNMNIFDQGLSAETKGAKKEDDENLHAEILSALSKPDAVGHTDAGADIFASLGTNSLQAGTSNSQFPSSDIANSNNQPSTSSGPSASALLASFSASNAAASSSNEPQAVDGPEPAFDMNAIDFSSFSSLDAGLSFDPAAGADMNFMDMAAFMNMGDAAGNGNDNGNQGQSTT</sequence>
<accession>A0A4Z0A091</accession>